<feature type="domain" description="Sugar phosphate transporter" evidence="6">
    <location>
        <begin position="97"/>
        <end position="224"/>
    </location>
</feature>
<comment type="caution">
    <text evidence="7">The sequence shown here is derived from an EMBL/GenBank/DDBJ whole genome shotgun (WGS) entry which is preliminary data.</text>
</comment>
<evidence type="ECO:0000256" key="1">
    <source>
        <dbReference type="ARBA" id="ARBA00004141"/>
    </source>
</evidence>
<evidence type="ECO:0000256" key="2">
    <source>
        <dbReference type="ARBA" id="ARBA00022692"/>
    </source>
</evidence>
<accession>A0A540M3Q0</accession>
<organism evidence="7 8">
    <name type="scientific">Malus baccata</name>
    <name type="common">Siberian crab apple</name>
    <name type="synonym">Pyrus baccata</name>
    <dbReference type="NCBI Taxonomy" id="106549"/>
    <lineage>
        <taxon>Eukaryota</taxon>
        <taxon>Viridiplantae</taxon>
        <taxon>Streptophyta</taxon>
        <taxon>Embryophyta</taxon>
        <taxon>Tracheophyta</taxon>
        <taxon>Spermatophyta</taxon>
        <taxon>Magnoliopsida</taxon>
        <taxon>eudicotyledons</taxon>
        <taxon>Gunneridae</taxon>
        <taxon>Pentapetalae</taxon>
        <taxon>rosids</taxon>
        <taxon>fabids</taxon>
        <taxon>Rosales</taxon>
        <taxon>Rosaceae</taxon>
        <taxon>Amygdaloideae</taxon>
        <taxon>Maleae</taxon>
        <taxon>Malus</taxon>
    </lineage>
</organism>
<protein>
    <recommendedName>
        <fullName evidence="6">Sugar phosphate transporter domain-containing protein</fullName>
    </recommendedName>
</protein>
<dbReference type="GO" id="GO:0016020">
    <property type="term" value="C:membrane"/>
    <property type="evidence" value="ECO:0007669"/>
    <property type="project" value="UniProtKB-SubCell"/>
</dbReference>
<proteinExistence type="predicted"/>
<dbReference type="InterPro" id="IPR004853">
    <property type="entry name" value="Sugar_P_trans_dom"/>
</dbReference>
<dbReference type="Proteomes" id="UP000315295">
    <property type="component" value="Unassembled WGS sequence"/>
</dbReference>
<gene>
    <name evidence="7" type="ORF">C1H46_021049</name>
</gene>
<evidence type="ECO:0000256" key="3">
    <source>
        <dbReference type="ARBA" id="ARBA00022989"/>
    </source>
</evidence>
<feature type="transmembrane region" description="Helical" evidence="5">
    <location>
        <begin position="99"/>
        <end position="116"/>
    </location>
</feature>
<dbReference type="AlphaFoldDB" id="A0A540M3Q0"/>
<keyword evidence="2 5" id="KW-0812">Transmembrane</keyword>
<evidence type="ECO:0000256" key="4">
    <source>
        <dbReference type="ARBA" id="ARBA00023136"/>
    </source>
</evidence>
<evidence type="ECO:0000256" key="5">
    <source>
        <dbReference type="SAM" id="Phobius"/>
    </source>
</evidence>
<evidence type="ECO:0000313" key="7">
    <source>
        <dbReference type="EMBL" id="TQD93380.1"/>
    </source>
</evidence>
<feature type="transmembrane region" description="Helical" evidence="5">
    <location>
        <begin position="128"/>
        <end position="145"/>
    </location>
</feature>
<dbReference type="EMBL" id="VIEB01000370">
    <property type="protein sequence ID" value="TQD93380.1"/>
    <property type="molecule type" value="Genomic_DNA"/>
</dbReference>
<keyword evidence="8" id="KW-1185">Reference proteome</keyword>
<name>A0A540M3Q0_MALBA</name>
<evidence type="ECO:0000259" key="6">
    <source>
        <dbReference type="Pfam" id="PF03151"/>
    </source>
</evidence>
<dbReference type="InterPro" id="IPR050186">
    <property type="entry name" value="TPT_transporter"/>
</dbReference>
<reference evidence="7 8" key="1">
    <citation type="journal article" date="2019" name="G3 (Bethesda)">
        <title>Sequencing of a Wild Apple (Malus baccata) Genome Unravels the Differences Between Cultivated and Wild Apple Species Regarding Disease Resistance and Cold Tolerance.</title>
        <authorList>
            <person name="Chen X."/>
        </authorList>
    </citation>
    <scope>NUCLEOTIDE SEQUENCE [LARGE SCALE GENOMIC DNA]</scope>
    <source>
        <strain evidence="8">cv. Shandingzi</strain>
        <tissue evidence="7">Leaves</tissue>
    </source>
</reference>
<sequence length="245" mass="27288">MQISPVKLRTPAFGSPEFLSRRCLIKSHSLSLPNFHKAQKTSRSSSLKPLHISSGECISLAGKNQKGTFCKAYEADQSRPLKINIELPDQQEAAQRLKIGLYFATWWALNVVFNIYNKKVLNMFPYPWLTSTLSLATGSLMMLVSRATRIAEALKTDLDFWKTLLPATKRLKVAVAHTIGHVAGTVSMAKVAVSFTHIIKSNEPAFSVLVSRFLLGESFPLSVYSRSFQSLEDERSLLQPSLIST</sequence>
<dbReference type="PANTHER" id="PTHR11132">
    <property type="entry name" value="SOLUTE CARRIER FAMILY 35"/>
    <property type="match status" value="1"/>
</dbReference>
<keyword evidence="4 5" id="KW-0472">Membrane</keyword>
<keyword evidence="3 5" id="KW-1133">Transmembrane helix</keyword>
<dbReference type="Pfam" id="PF03151">
    <property type="entry name" value="TPT"/>
    <property type="match status" value="1"/>
</dbReference>
<comment type="subcellular location">
    <subcellularLocation>
        <location evidence="1">Membrane</location>
        <topology evidence="1">Multi-pass membrane protein</topology>
    </subcellularLocation>
</comment>
<evidence type="ECO:0000313" key="8">
    <source>
        <dbReference type="Proteomes" id="UP000315295"/>
    </source>
</evidence>